<keyword evidence="1" id="KW-0479">Metal-binding</keyword>
<evidence type="ECO:0000256" key="1">
    <source>
        <dbReference type="ARBA" id="ARBA00022723"/>
    </source>
</evidence>
<dbReference type="FunFam" id="3.30.160.60:FF:000100">
    <property type="entry name" value="Zinc finger 45-like"/>
    <property type="match status" value="1"/>
</dbReference>
<dbReference type="SMART" id="SM00355">
    <property type="entry name" value="ZnF_C2H2"/>
    <property type="match status" value="3"/>
</dbReference>
<evidence type="ECO:0000256" key="2">
    <source>
        <dbReference type="ARBA" id="ARBA00022737"/>
    </source>
</evidence>
<keyword evidence="2" id="KW-0677">Repeat</keyword>
<dbReference type="EMBL" id="MN739480">
    <property type="protein sequence ID" value="QHT07261.1"/>
    <property type="molecule type" value="Genomic_DNA"/>
</dbReference>
<sequence>MLTCSLKKYTCSLCKYATDKRYNFDRHTSTVHKDTVDVSEDNTDNVYVDTQMNNIYTQINNIYTQMNNIDTQSNNIDTQIQYNDTQIQNIDTQMNNINIEVDQKEFKCESCYKSFSRKYNLDRHIPNCNRRQTPYQCTSCLKSFTCSSGLSQHKHFCKGYPLIDLNKSSNTVLPFGSTQVNGENVQMIQQQQNAETINNTTNNITNNTVNITILKCPESREEKFDFDCTNISYEDLMALLQKSKDAFIRFNNFVGKVLENPKNRVVRKTSPKDSHCLVHRGDDIWELAHDDDTFPIITHHMTTAVLGKTNGLTKNQKNYYTDSFQGQVQDINEMDYDSSKYNSIEQRMKLQVINRTRIASPEKKKKQS</sequence>
<dbReference type="InterPro" id="IPR036236">
    <property type="entry name" value="Znf_C2H2_sf"/>
</dbReference>
<dbReference type="PROSITE" id="PS50157">
    <property type="entry name" value="ZINC_FINGER_C2H2_2"/>
    <property type="match status" value="2"/>
</dbReference>
<keyword evidence="4" id="KW-0862">Zinc</keyword>
<dbReference type="GO" id="GO:0008270">
    <property type="term" value="F:zinc ion binding"/>
    <property type="evidence" value="ECO:0007669"/>
    <property type="project" value="UniProtKB-KW"/>
</dbReference>
<evidence type="ECO:0000313" key="6">
    <source>
        <dbReference type="EMBL" id="QHT07261.1"/>
    </source>
</evidence>
<evidence type="ECO:0000256" key="4">
    <source>
        <dbReference type="ARBA" id="ARBA00022833"/>
    </source>
</evidence>
<dbReference type="SUPFAM" id="SSF57667">
    <property type="entry name" value="beta-beta-alpha zinc fingers"/>
    <property type="match status" value="1"/>
</dbReference>
<name>A0A6C0CS20_9ZZZZ</name>
<dbReference type="GO" id="GO:0005634">
    <property type="term" value="C:nucleus"/>
    <property type="evidence" value="ECO:0007669"/>
    <property type="project" value="TreeGrafter"/>
</dbReference>
<protein>
    <recommendedName>
        <fullName evidence="5">C2H2-type domain-containing protein</fullName>
    </recommendedName>
</protein>
<evidence type="ECO:0000256" key="3">
    <source>
        <dbReference type="ARBA" id="ARBA00022771"/>
    </source>
</evidence>
<dbReference type="AlphaFoldDB" id="A0A6C0CS20"/>
<accession>A0A6C0CS20</accession>
<dbReference type="Gene3D" id="3.30.160.60">
    <property type="entry name" value="Classic Zinc Finger"/>
    <property type="match status" value="1"/>
</dbReference>
<keyword evidence="3" id="KW-0863">Zinc-finger</keyword>
<dbReference type="GO" id="GO:0000981">
    <property type="term" value="F:DNA-binding transcription factor activity, RNA polymerase II-specific"/>
    <property type="evidence" value="ECO:0007669"/>
    <property type="project" value="TreeGrafter"/>
</dbReference>
<organism evidence="6">
    <name type="scientific">viral metagenome</name>
    <dbReference type="NCBI Taxonomy" id="1070528"/>
    <lineage>
        <taxon>unclassified sequences</taxon>
        <taxon>metagenomes</taxon>
        <taxon>organismal metagenomes</taxon>
    </lineage>
</organism>
<dbReference type="InterPro" id="IPR013087">
    <property type="entry name" value="Znf_C2H2_type"/>
</dbReference>
<dbReference type="PANTHER" id="PTHR24394:SF44">
    <property type="entry name" value="ZINC FINGER PROTEIN 271-LIKE"/>
    <property type="match status" value="1"/>
</dbReference>
<reference evidence="6" key="1">
    <citation type="journal article" date="2020" name="Nature">
        <title>Giant virus diversity and host interactions through global metagenomics.</title>
        <authorList>
            <person name="Schulz F."/>
            <person name="Roux S."/>
            <person name="Paez-Espino D."/>
            <person name="Jungbluth S."/>
            <person name="Walsh D.A."/>
            <person name="Denef V.J."/>
            <person name="McMahon K.D."/>
            <person name="Konstantinidis K.T."/>
            <person name="Eloe-Fadrosh E.A."/>
            <person name="Kyrpides N.C."/>
            <person name="Woyke T."/>
        </authorList>
    </citation>
    <scope>NUCLEOTIDE SEQUENCE</scope>
    <source>
        <strain evidence="6">GVMAG-M-3300021962-46</strain>
    </source>
</reference>
<feature type="domain" description="C2H2-type" evidence="5">
    <location>
        <begin position="135"/>
        <end position="154"/>
    </location>
</feature>
<evidence type="ECO:0000259" key="5">
    <source>
        <dbReference type="PROSITE" id="PS50157"/>
    </source>
</evidence>
<feature type="domain" description="C2H2-type" evidence="5">
    <location>
        <begin position="106"/>
        <end position="134"/>
    </location>
</feature>
<dbReference type="PANTHER" id="PTHR24394">
    <property type="entry name" value="ZINC FINGER PROTEIN"/>
    <property type="match status" value="1"/>
</dbReference>
<proteinExistence type="predicted"/>